<dbReference type="GO" id="GO:0003677">
    <property type="term" value="F:DNA binding"/>
    <property type="evidence" value="ECO:0007669"/>
    <property type="project" value="UniProtKB-KW"/>
</dbReference>
<organism evidence="6 7">
    <name type="scientific">Variovorax paradoxus</name>
    <dbReference type="NCBI Taxonomy" id="34073"/>
    <lineage>
        <taxon>Bacteria</taxon>
        <taxon>Pseudomonadati</taxon>
        <taxon>Pseudomonadota</taxon>
        <taxon>Betaproteobacteria</taxon>
        <taxon>Burkholderiales</taxon>
        <taxon>Comamonadaceae</taxon>
        <taxon>Variovorax</taxon>
    </lineage>
</organism>
<dbReference type="InterPro" id="IPR005119">
    <property type="entry name" value="LysR_subst-bd"/>
</dbReference>
<dbReference type="Proteomes" id="UP000032067">
    <property type="component" value="Unassembled WGS sequence"/>
</dbReference>
<dbReference type="GO" id="GO:0003700">
    <property type="term" value="F:DNA-binding transcription factor activity"/>
    <property type="evidence" value="ECO:0007669"/>
    <property type="project" value="InterPro"/>
</dbReference>
<dbReference type="RefSeq" id="WP_042579978.1">
    <property type="nucleotide sequence ID" value="NZ_JXQQ01000038.1"/>
</dbReference>
<evidence type="ECO:0000259" key="5">
    <source>
        <dbReference type="PROSITE" id="PS50931"/>
    </source>
</evidence>
<evidence type="ECO:0000313" key="7">
    <source>
        <dbReference type="Proteomes" id="UP000032067"/>
    </source>
</evidence>
<comment type="caution">
    <text evidence="6">The sequence shown here is derived from an EMBL/GenBank/DDBJ whole genome shotgun (WGS) entry which is preliminary data.</text>
</comment>
<dbReference type="Gene3D" id="1.10.10.10">
    <property type="entry name" value="Winged helix-like DNA-binding domain superfamily/Winged helix DNA-binding domain"/>
    <property type="match status" value="1"/>
</dbReference>
<evidence type="ECO:0000256" key="3">
    <source>
        <dbReference type="ARBA" id="ARBA00023125"/>
    </source>
</evidence>
<keyword evidence="2" id="KW-0805">Transcription regulation</keyword>
<sequence>MKPIELNRIDLNLLTVLAALMRERHVSRAAERLNLGQPAVSHALARLRELTGDPLLVRQGRVMEPTERALALMQGLGPALEQIEATFRAQADFEPERAAPVFRIGLTDDLQIAMLPRLLRALSAEVPGARLVTLTVCYRNAMRYLEQGEVSAVMSFLKDLPADAKVRKVRTARFAMLRADTVPGKLSLDDYCRRRHVLVTYAGDLCGTVDETLGEIGRQRDVAFSVPQFGSLPAVLAGTDLLATVPEHVALALSAQGGLRFEALPFESPDYQIKLAWRAVTDKDSAEMWLRKAMLRAFND</sequence>
<gene>
    <name evidence="6" type="ORF">RT97_17025</name>
</gene>
<dbReference type="CDD" id="cd08464">
    <property type="entry name" value="PBP2_DntR_like_2"/>
    <property type="match status" value="1"/>
</dbReference>
<dbReference type="PANTHER" id="PTHR30118">
    <property type="entry name" value="HTH-TYPE TRANSCRIPTIONAL REGULATOR LEUO-RELATED"/>
    <property type="match status" value="1"/>
</dbReference>
<evidence type="ECO:0000256" key="4">
    <source>
        <dbReference type="ARBA" id="ARBA00023163"/>
    </source>
</evidence>
<dbReference type="PANTHER" id="PTHR30118:SF15">
    <property type="entry name" value="TRANSCRIPTIONAL REGULATORY PROTEIN"/>
    <property type="match status" value="1"/>
</dbReference>
<dbReference type="Pfam" id="PF00126">
    <property type="entry name" value="HTH_1"/>
    <property type="match status" value="1"/>
</dbReference>
<dbReference type="PROSITE" id="PS50931">
    <property type="entry name" value="HTH_LYSR"/>
    <property type="match status" value="1"/>
</dbReference>
<name>A0A0D0LNR4_VARPD</name>
<reference evidence="6 7" key="1">
    <citation type="submission" date="2014-12" db="EMBL/GenBank/DDBJ databases">
        <title>16Stimator: statistical estimation of ribosomal gene copy numbers from draft genome assemblies.</title>
        <authorList>
            <person name="Perisin M.A."/>
            <person name="Vetter M."/>
            <person name="Gilbert J.A."/>
            <person name="Bergelson J."/>
        </authorList>
    </citation>
    <scope>NUCLEOTIDE SEQUENCE [LARGE SCALE GENOMIC DNA]</scope>
    <source>
        <strain evidence="6 7">MEDvA23</strain>
    </source>
</reference>
<dbReference type="InterPro" id="IPR000847">
    <property type="entry name" value="LysR_HTH_N"/>
</dbReference>
<evidence type="ECO:0000256" key="1">
    <source>
        <dbReference type="ARBA" id="ARBA00009437"/>
    </source>
</evidence>
<dbReference type="InterPro" id="IPR050389">
    <property type="entry name" value="LysR-type_TF"/>
</dbReference>
<dbReference type="PRINTS" id="PR00039">
    <property type="entry name" value="HTHLYSR"/>
</dbReference>
<feature type="domain" description="HTH lysR-type" evidence="5">
    <location>
        <begin position="9"/>
        <end position="66"/>
    </location>
</feature>
<comment type="similarity">
    <text evidence="1">Belongs to the LysR transcriptional regulatory family.</text>
</comment>
<dbReference type="OrthoDB" id="8523210at2"/>
<accession>A0A0D0LNR4</accession>
<dbReference type="EMBL" id="JXQQ01000038">
    <property type="protein sequence ID" value="KIQ30898.1"/>
    <property type="molecule type" value="Genomic_DNA"/>
</dbReference>
<protein>
    <submittedName>
        <fullName evidence="6">LysR family transcriptional regulator</fullName>
    </submittedName>
</protein>
<dbReference type="AlphaFoldDB" id="A0A0D0LNR4"/>
<dbReference type="SUPFAM" id="SSF53850">
    <property type="entry name" value="Periplasmic binding protein-like II"/>
    <property type="match status" value="1"/>
</dbReference>
<dbReference type="InterPro" id="IPR036390">
    <property type="entry name" value="WH_DNA-bd_sf"/>
</dbReference>
<dbReference type="InterPro" id="IPR036388">
    <property type="entry name" value="WH-like_DNA-bd_sf"/>
</dbReference>
<evidence type="ECO:0000313" key="6">
    <source>
        <dbReference type="EMBL" id="KIQ30898.1"/>
    </source>
</evidence>
<dbReference type="Pfam" id="PF03466">
    <property type="entry name" value="LysR_substrate"/>
    <property type="match status" value="1"/>
</dbReference>
<proteinExistence type="inferred from homology"/>
<dbReference type="Gene3D" id="3.40.190.10">
    <property type="entry name" value="Periplasmic binding protein-like II"/>
    <property type="match status" value="2"/>
</dbReference>
<keyword evidence="4" id="KW-0804">Transcription</keyword>
<keyword evidence="3" id="KW-0238">DNA-binding</keyword>
<evidence type="ECO:0000256" key="2">
    <source>
        <dbReference type="ARBA" id="ARBA00023015"/>
    </source>
</evidence>
<dbReference type="SUPFAM" id="SSF46785">
    <property type="entry name" value="Winged helix' DNA-binding domain"/>
    <property type="match status" value="1"/>
</dbReference>